<gene>
    <name evidence="2" type="ORF">A3H09_00065</name>
</gene>
<evidence type="ECO:0000313" key="2">
    <source>
        <dbReference type="EMBL" id="OGF31353.1"/>
    </source>
</evidence>
<sequence length="222" mass="24341">MVINNLPKPGKDFKATLGPGSFQRKLSSYVRYGDANNLRDNQKELVDMAKKYQGVIRKRGGLSRLQRRDAWLGIVKASKARGMPVTWHDKMDIKKVLEYLGRGAAAQEKKSRLEGKVVEGSGGKILTPEQVRNNLRRNMARDDLGIRARQLYETRYAGGQVQTKSIGAGLKPISGGIKTKGSMRDIGISRGLTGFAQGHNENKPINDSPPKPPPGGIKPIGL</sequence>
<reference evidence="2 3" key="1">
    <citation type="journal article" date="2016" name="Nat. Commun.">
        <title>Thousands of microbial genomes shed light on interconnected biogeochemical processes in an aquifer system.</title>
        <authorList>
            <person name="Anantharaman K."/>
            <person name="Brown C.T."/>
            <person name="Hug L.A."/>
            <person name="Sharon I."/>
            <person name="Castelle C.J."/>
            <person name="Probst A.J."/>
            <person name="Thomas B.C."/>
            <person name="Singh A."/>
            <person name="Wilkins M.J."/>
            <person name="Karaoz U."/>
            <person name="Brodie E.L."/>
            <person name="Williams K.H."/>
            <person name="Hubbard S.S."/>
            <person name="Banfield J.F."/>
        </authorList>
    </citation>
    <scope>NUCLEOTIDE SEQUENCE [LARGE SCALE GENOMIC DNA]</scope>
</reference>
<organism evidence="2 3">
    <name type="scientific">Candidatus Falkowbacteria bacterium RIFCSPLOWO2_12_FULL_45_13</name>
    <dbReference type="NCBI Taxonomy" id="1797991"/>
    <lineage>
        <taxon>Bacteria</taxon>
        <taxon>Candidatus Falkowiibacteriota</taxon>
    </lineage>
</organism>
<dbReference type="Proteomes" id="UP000176915">
    <property type="component" value="Unassembled WGS sequence"/>
</dbReference>
<dbReference type="EMBL" id="MFFY01000017">
    <property type="protein sequence ID" value="OGF31353.1"/>
    <property type="molecule type" value="Genomic_DNA"/>
</dbReference>
<accession>A0A1F5SY15</accession>
<evidence type="ECO:0000313" key="3">
    <source>
        <dbReference type="Proteomes" id="UP000176915"/>
    </source>
</evidence>
<protein>
    <submittedName>
        <fullName evidence="2">Uncharacterized protein</fullName>
    </submittedName>
</protein>
<name>A0A1F5SY15_9BACT</name>
<evidence type="ECO:0000256" key="1">
    <source>
        <dbReference type="SAM" id="MobiDB-lite"/>
    </source>
</evidence>
<feature type="compositionally biased region" description="Pro residues" evidence="1">
    <location>
        <begin position="207"/>
        <end position="216"/>
    </location>
</feature>
<comment type="caution">
    <text evidence="2">The sequence shown here is derived from an EMBL/GenBank/DDBJ whole genome shotgun (WGS) entry which is preliminary data.</text>
</comment>
<feature type="region of interest" description="Disordered" evidence="1">
    <location>
        <begin position="192"/>
        <end position="222"/>
    </location>
</feature>
<dbReference type="AlphaFoldDB" id="A0A1F5SY15"/>
<proteinExistence type="predicted"/>